<organism evidence="9 10">
    <name type="scientific">Nakamurella flava</name>
    <dbReference type="NCBI Taxonomy" id="2576308"/>
    <lineage>
        <taxon>Bacteria</taxon>
        <taxon>Bacillati</taxon>
        <taxon>Actinomycetota</taxon>
        <taxon>Actinomycetes</taxon>
        <taxon>Nakamurellales</taxon>
        <taxon>Nakamurellaceae</taxon>
        <taxon>Nakamurella</taxon>
    </lineage>
</organism>
<sequence length="522" mass="52060">MSSGTVAAPPVSGTGAATRGPVAGLALLGVMAGAQGADPNVASTALVGAGRGLGMSGDLLALAASISTLVLSATVISTGLLADRLGRRGVLMAALVLAAVGDLLVAGAPASPLYLLGRALAGIGFGAVFGAAFAYIRAITPPDRIAGAMGVFGAVSGGTALVLTFLGGALASVHWRLAFVVLPVVALLCVPAVRALLPAQEPRPDGPTDYPGQVLLALGVVGVLYGFSHAASGLTSPATLGPLLGGFALLAAFAWRERASGAGEDRRFFPVELFRRPVFLAAVCAGFVYNFGTAVGFLQLTNLWQYVTGLSTLSVSLWQLPFLVSGIAAAVVVGRAMTRGLAAAAVVGIGTLTSAVGFVLLAVLHSSTSLWGFLPGSILLGGGVIIASLPYGTLIISQADARYFGPVTSARTTIGQFYYAAGLALSTVLIDRLTTGGVVRRLTEAGVPPTQTGQGLDAVTAFAAAGTQPDTALGQPALGAATGSYASGFVVTMLVCAVLALVVGGAGWLLLRRSAQAPPASR</sequence>
<feature type="transmembrane region" description="Helical" evidence="7">
    <location>
        <begin position="59"/>
        <end position="82"/>
    </location>
</feature>
<keyword evidence="5 7" id="KW-1133">Transmembrane helix</keyword>
<name>A0A4V6CTT2_9ACTN</name>
<dbReference type="PROSITE" id="PS00216">
    <property type="entry name" value="SUGAR_TRANSPORT_1"/>
    <property type="match status" value="1"/>
</dbReference>
<comment type="caution">
    <text evidence="9">The sequence shown here is derived from an EMBL/GenBank/DDBJ whole genome shotgun (WGS) entry which is preliminary data.</text>
</comment>
<accession>A0A4V6CTT2</accession>
<dbReference type="GO" id="GO:0022857">
    <property type="term" value="F:transmembrane transporter activity"/>
    <property type="evidence" value="ECO:0007669"/>
    <property type="project" value="InterPro"/>
</dbReference>
<feature type="transmembrane region" description="Helical" evidence="7">
    <location>
        <begin position="317"/>
        <end position="334"/>
    </location>
</feature>
<feature type="transmembrane region" description="Helical" evidence="7">
    <location>
        <begin position="177"/>
        <end position="197"/>
    </location>
</feature>
<evidence type="ECO:0000313" key="10">
    <source>
        <dbReference type="Proteomes" id="UP000306985"/>
    </source>
</evidence>
<keyword evidence="6 7" id="KW-0472">Membrane</keyword>
<dbReference type="Proteomes" id="UP000306985">
    <property type="component" value="Unassembled WGS sequence"/>
</dbReference>
<keyword evidence="2" id="KW-0813">Transport</keyword>
<evidence type="ECO:0000256" key="1">
    <source>
        <dbReference type="ARBA" id="ARBA00004651"/>
    </source>
</evidence>
<feature type="transmembrane region" description="Helical" evidence="7">
    <location>
        <begin position="148"/>
        <end position="171"/>
    </location>
</feature>
<gene>
    <name evidence="9" type="ORF">FDO65_01210</name>
</gene>
<dbReference type="EMBL" id="SZZH01000001">
    <property type="protein sequence ID" value="TKV60365.1"/>
    <property type="molecule type" value="Genomic_DNA"/>
</dbReference>
<evidence type="ECO:0000256" key="3">
    <source>
        <dbReference type="ARBA" id="ARBA00022475"/>
    </source>
</evidence>
<dbReference type="PANTHER" id="PTHR42718">
    <property type="entry name" value="MAJOR FACILITATOR SUPERFAMILY MULTIDRUG TRANSPORTER MFSC"/>
    <property type="match status" value="1"/>
</dbReference>
<evidence type="ECO:0000259" key="8">
    <source>
        <dbReference type="PROSITE" id="PS50850"/>
    </source>
</evidence>
<dbReference type="AlphaFoldDB" id="A0A4V6CTT2"/>
<feature type="transmembrane region" description="Helical" evidence="7">
    <location>
        <begin position="341"/>
        <end position="364"/>
    </location>
</feature>
<dbReference type="Gene3D" id="1.20.1250.20">
    <property type="entry name" value="MFS general substrate transporter like domains"/>
    <property type="match status" value="1"/>
</dbReference>
<evidence type="ECO:0000256" key="5">
    <source>
        <dbReference type="ARBA" id="ARBA00022989"/>
    </source>
</evidence>
<dbReference type="InterPro" id="IPR036259">
    <property type="entry name" value="MFS_trans_sf"/>
</dbReference>
<dbReference type="RefSeq" id="WP_137447669.1">
    <property type="nucleotide sequence ID" value="NZ_SZZH01000001.1"/>
</dbReference>
<feature type="transmembrane region" description="Helical" evidence="7">
    <location>
        <begin position="89"/>
        <end position="109"/>
    </location>
</feature>
<evidence type="ECO:0000256" key="7">
    <source>
        <dbReference type="SAM" id="Phobius"/>
    </source>
</evidence>
<dbReference type="OrthoDB" id="4571944at2"/>
<evidence type="ECO:0000313" key="9">
    <source>
        <dbReference type="EMBL" id="TKV60365.1"/>
    </source>
</evidence>
<dbReference type="InterPro" id="IPR020846">
    <property type="entry name" value="MFS_dom"/>
</dbReference>
<feature type="transmembrane region" description="Helical" evidence="7">
    <location>
        <begin position="277"/>
        <end position="297"/>
    </location>
</feature>
<keyword evidence="3" id="KW-1003">Cell membrane</keyword>
<dbReference type="InterPro" id="IPR005829">
    <property type="entry name" value="Sugar_transporter_CS"/>
</dbReference>
<feature type="transmembrane region" description="Helical" evidence="7">
    <location>
        <begin position="239"/>
        <end position="256"/>
    </location>
</feature>
<keyword evidence="4 7" id="KW-0812">Transmembrane</keyword>
<feature type="transmembrane region" description="Helical" evidence="7">
    <location>
        <begin position="417"/>
        <end position="434"/>
    </location>
</feature>
<evidence type="ECO:0000256" key="2">
    <source>
        <dbReference type="ARBA" id="ARBA00022448"/>
    </source>
</evidence>
<evidence type="ECO:0000256" key="6">
    <source>
        <dbReference type="ARBA" id="ARBA00023136"/>
    </source>
</evidence>
<feature type="transmembrane region" description="Helical" evidence="7">
    <location>
        <begin position="485"/>
        <end position="511"/>
    </location>
</feature>
<feature type="transmembrane region" description="Helical" evidence="7">
    <location>
        <begin position="115"/>
        <end position="136"/>
    </location>
</feature>
<comment type="subcellular location">
    <subcellularLocation>
        <location evidence="1">Cell membrane</location>
        <topology evidence="1">Multi-pass membrane protein</topology>
    </subcellularLocation>
</comment>
<dbReference type="PROSITE" id="PS50850">
    <property type="entry name" value="MFS"/>
    <property type="match status" value="1"/>
</dbReference>
<reference evidence="9 10" key="1">
    <citation type="submission" date="2019-05" db="EMBL/GenBank/DDBJ databases">
        <title>Nakamurella sp. N5BH11, whole genome shotgun sequence.</title>
        <authorList>
            <person name="Tuo L."/>
        </authorList>
    </citation>
    <scope>NUCLEOTIDE SEQUENCE [LARGE SCALE GENOMIC DNA]</scope>
    <source>
        <strain evidence="9 10">N5BH11</strain>
    </source>
</reference>
<feature type="transmembrane region" description="Helical" evidence="7">
    <location>
        <begin position="370"/>
        <end position="396"/>
    </location>
</feature>
<proteinExistence type="predicted"/>
<dbReference type="InterPro" id="IPR011701">
    <property type="entry name" value="MFS"/>
</dbReference>
<dbReference type="GO" id="GO:0005886">
    <property type="term" value="C:plasma membrane"/>
    <property type="evidence" value="ECO:0007669"/>
    <property type="project" value="UniProtKB-SubCell"/>
</dbReference>
<feature type="domain" description="Major facilitator superfamily (MFS) profile" evidence="8">
    <location>
        <begin position="24"/>
        <end position="515"/>
    </location>
</feature>
<evidence type="ECO:0000256" key="4">
    <source>
        <dbReference type="ARBA" id="ARBA00022692"/>
    </source>
</evidence>
<protein>
    <submittedName>
        <fullName evidence="9">MFS transporter</fullName>
    </submittedName>
</protein>
<keyword evidence="10" id="KW-1185">Reference proteome</keyword>
<dbReference type="SUPFAM" id="SSF103473">
    <property type="entry name" value="MFS general substrate transporter"/>
    <property type="match status" value="1"/>
</dbReference>
<feature type="transmembrane region" description="Helical" evidence="7">
    <location>
        <begin position="209"/>
        <end position="227"/>
    </location>
</feature>
<dbReference type="Pfam" id="PF07690">
    <property type="entry name" value="MFS_1"/>
    <property type="match status" value="1"/>
</dbReference>
<dbReference type="PANTHER" id="PTHR42718:SF46">
    <property type="entry name" value="BLR6921 PROTEIN"/>
    <property type="match status" value="1"/>
</dbReference>